<dbReference type="CDD" id="cd17268">
    <property type="entry name" value="RMtype1_S_Ara36733I_TRD1-CR1_like"/>
    <property type="match status" value="1"/>
</dbReference>
<organism evidence="6 7">
    <name type="scientific">Immundisolibacter cernigliae</name>
    <dbReference type="NCBI Taxonomy" id="1810504"/>
    <lineage>
        <taxon>Bacteria</taxon>
        <taxon>Pseudomonadati</taxon>
        <taxon>Pseudomonadota</taxon>
        <taxon>Gammaproteobacteria</taxon>
        <taxon>Immundisolibacterales</taxon>
        <taxon>Immundisolibacteraceae</taxon>
        <taxon>Immundisolibacter</taxon>
    </lineage>
</organism>
<evidence type="ECO:0000256" key="1">
    <source>
        <dbReference type="ARBA" id="ARBA00010923"/>
    </source>
</evidence>
<dbReference type="RefSeq" id="WP_068804352.1">
    <property type="nucleotide sequence ID" value="NZ_CP014671.1"/>
</dbReference>
<comment type="similarity">
    <text evidence="1">Belongs to the type-I restriction system S methylase family.</text>
</comment>
<dbReference type="GO" id="GO:0009307">
    <property type="term" value="P:DNA restriction-modification system"/>
    <property type="evidence" value="ECO:0007669"/>
    <property type="project" value="UniProtKB-KW"/>
</dbReference>
<dbReference type="InterPro" id="IPR052021">
    <property type="entry name" value="Type-I_RS_S_subunit"/>
</dbReference>
<dbReference type="STRING" id="1810504.PG2T_08965"/>
<keyword evidence="4" id="KW-0175">Coiled coil</keyword>
<reference evidence="7" key="1">
    <citation type="submission" date="2016-03" db="EMBL/GenBank/DDBJ databases">
        <title>Complete genome sequence of Solimmundus cernigliae, representing a novel lineage of polycyclic aromatic hydrocarbon degraders within the Gammaproteobacteria.</title>
        <authorList>
            <person name="Singleton D.R."/>
            <person name="Dickey A.N."/>
            <person name="Scholl E.H."/>
            <person name="Wright F.A."/>
            <person name="Aitken M.D."/>
        </authorList>
    </citation>
    <scope>NUCLEOTIDE SEQUENCE [LARGE SCALE GENOMIC DNA]</scope>
    <source>
        <strain evidence="7">TR3.2</strain>
    </source>
</reference>
<name>A0A1B1YU04_9GAMM</name>
<dbReference type="Gene3D" id="1.10.287.1120">
    <property type="entry name" value="Bipartite methylase S protein"/>
    <property type="match status" value="1"/>
</dbReference>
<evidence type="ECO:0000256" key="2">
    <source>
        <dbReference type="ARBA" id="ARBA00022747"/>
    </source>
</evidence>
<feature type="coiled-coil region" evidence="4">
    <location>
        <begin position="395"/>
        <end position="422"/>
    </location>
</feature>
<dbReference type="Gene3D" id="3.90.220.20">
    <property type="entry name" value="DNA methylase specificity domains"/>
    <property type="match status" value="2"/>
</dbReference>
<dbReference type="GO" id="GO:0003677">
    <property type="term" value="F:DNA binding"/>
    <property type="evidence" value="ECO:0007669"/>
    <property type="project" value="UniProtKB-KW"/>
</dbReference>
<keyword evidence="2" id="KW-0680">Restriction system</keyword>
<evidence type="ECO:0000313" key="7">
    <source>
        <dbReference type="Proteomes" id="UP000092952"/>
    </source>
</evidence>
<dbReference type="PANTHER" id="PTHR30408">
    <property type="entry name" value="TYPE-1 RESTRICTION ENZYME ECOKI SPECIFICITY PROTEIN"/>
    <property type="match status" value="1"/>
</dbReference>
<accession>A0A1B1YU04</accession>
<dbReference type="InterPro" id="IPR044946">
    <property type="entry name" value="Restrct_endonuc_typeI_TRD_sf"/>
</dbReference>
<evidence type="ECO:0000256" key="3">
    <source>
        <dbReference type="ARBA" id="ARBA00023125"/>
    </source>
</evidence>
<dbReference type="InterPro" id="IPR000055">
    <property type="entry name" value="Restrct_endonuc_typeI_TRD"/>
</dbReference>
<dbReference type="SUPFAM" id="SSF116734">
    <property type="entry name" value="DNA methylase specificity domain"/>
    <property type="match status" value="2"/>
</dbReference>
<keyword evidence="7" id="KW-1185">Reference proteome</keyword>
<proteinExistence type="inferred from homology"/>
<evidence type="ECO:0000313" key="6">
    <source>
        <dbReference type="EMBL" id="ANX04291.1"/>
    </source>
</evidence>
<dbReference type="AlphaFoldDB" id="A0A1B1YU04"/>
<feature type="domain" description="Type I restriction modification DNA specificity" evidence="5">
    <location>
        <begin position="37"/>
        <end position="210"/>
    </location>
</feature>
<dbReference type="KEGG" id="gbi:PG2T_08965"/>
<protein>
    <recommendedName>
        <fullName evidence="5">Type I restriction modification DNA specificity domain-containing protein</fullName>
    </recommendedName>
</protein>
<dbReference type="CDD" id="cd17285">
    <property type="entry name" value="RMtype1_S_Csp16704I_TRD2-CR2_like"/>
    <property type="match status" value="1"/>
</dbReference>
<dbReference type="Pfam" id="PF01420">
    <property type="entry name" value="Methylase_S"/>
    <property type="match status" value="2"/>
</dbReference>
<dbReference type="EMBL" id="CP014671">
    <property type="protein sequence ID" value="ANX04291.1"/>
    <property type="molecule type" value="Genomic_DNA"/>
</dbReference>
<dbReference type="REBASE" id="152919">
    <property type="entry name" value="S.IceTR32ORF8960P"/>
</dbReference>
<sequence>MSTEAMQVKDASGRYLAKAAVQEVPPGYKRTEVGVIPEDWEAKTLAELGAFMKGKGIRRDDVADDGVACIRYGEIYTRYNNYVRSPSSRIPASVAASSQRMNEGDLLFAGSGETAEEIGKCVAYLGEDEAYAGGDIVILRPFSQDSLYLGHLLNHEVVAEQKVRFGQGDAVVHISARNLAMVKVPLPPAHEQRAIAEALSDVDGLLGALEALIAKKRAIKQAAMQQLLSGKTRLPGFSGAWETKRLGDVIDKLVGGGTPSRSNPGFWGNEIPWVTVKDFATFHPQQTQESITKVGLNNSASHLIPAGTLITSTRMALGKAVIFEVDVAINQDLKAVFLKSSANVRFLFYWFEYSAKMIDDLGSGSTVKGISIAQLSGLPFPRLSLGEQTAIASVLSDLDAEIAALERRRDKTRALKQGMMQQLLTGRIRLVKSSQVEAPTC</sequence>
<evidence type="ECO:0000259" key="5">
    <source>
        <dbReference type="Pfam" id="PF01420"/>
    </source>
</evidence>
<keyword evidence="3" id="KW-0238">DNA-binding</keyword>
<dbReference type="PANTHER" id="PTHR30408:SF12">
    <property type="entry name" value="TYPE I RESTRICTION ENZYME MJAVIII SPECIFICITY SUBUNIT"/>
    <property type="match status" value="1"/>
</dbReference>
<feature type="domain" description="Type I restriction modification DNA specificity" evidence="5">
    <location>
        <begin position="241"/>
        <end position="408"/>
    </location>
</feature>
<dbReference type="OrthoDB" id="9798929at2"/>
<dbReference type="InParanoid" id="A0A1B1YU04"/>
<dbReference type="Proteomes" id="UP000092952">
    <property type="component" value="Chromosome"/>
</dbReference>
<gene>
    <name evidence="6" type="ORF">PG2T_08965</name>
</gene>
<evidence type="ECO:0000256" key="4">
    <source>
        <dbReference type="SAM" id="Coils"/>
    </source>
</evidence>